<feature type="region of interest" description="Disordered" evidence="1">
    <location>
        <begin position="1"/>
        <end position="53"/>
    </location>
</feature>
<dbReference type="EMBL" id="JAAMPC010000012">
    <property type="protein sequence ID" value="KAG2275560.1"/>
    <property type="molecule type" value="Genomic_DNA"/>
</dbReference>
<keyword evidence="3" id="KW-1185">Reference proteome</keyword>
<proteinExistence type="predicted"/>
<feature type="compositionally biased region" description="Basic and acidic residues" evidence="1">
    <location>
        <begin position="16"/>
        <end position="42"/>
    </location>
</feature>
<gene>
    <name evidence="2" type="ORF">Bca52824_058115</name>
</gene>
<evidence type="ECO:0000313" key="3">
    <source>
        <dbReference type="Proteomes" id="UP000886595"/>
    </source>
</evidence>
<protein>
    <submittedName>
        <fullName evidence="2">Uncharacterized protein</fullName>
    </submittedName>
</protein>
<reference evidence="2 3" key="1">
    <citation type="submission" date="2020-02" db="EMBL/GenBank/DDBJ databases">
        <authorList>
            <person name="Ma Q."/>
            <person name="Huang Y."/>
            <person name="Song X."/>
            <person name="Pei D."/>
        </authorList>
    </citation>
    <scope>NUCLEOTIDE SEQUENCE [LARGE SCALE GENOMIC DNA]</scope>
    <source>
        <strain evidence="2">Sxm20200214</strain>
        <tissue evidence="2">Leaf</tissue>
    </source>
</reference>
<accession>A0A8X7QVS9</accession>
<dbReference type="AlphaFoldDB" id="A0A8X7QVS9"/>
<evidence type="ECO:0000256" key="1">
    <source>
        <dbReference type="SAM" id="MobiDB-lite"/>
    </source>
</evidence>
<organism evidence="2 3">
    <name type="scientific">Brassica carinata</name>
    <name type="common">Ethiopian mustard</name>
    <name type="synonym">Abyssinian cabbage</name>
    <dbReference type="NCBI Taxonomy" id="52824"/>
    <lineage>
        <taxon>Eukaryota</taxon>
        <taxon>Viridiplantae</taxon>
        <taxon>Streptophyta</taxon>
        <taxon>Embryophyta</taxon>
        <taxon>Tracheophyta</taxon>
        <taxon>Spermatophyta</taxon>
        <taxon>Magnoliopsida</taxon>
        <taxon>eudicotyledons</taxon>
        <taxon>Gunneridae</taxon>
        <taxon>Pentapetalae</taxon>
        <taxon>rosids</taxon>
        <taxon>malvids</taxon>
        <taxon>Brassicales</taxon>
        <taxon>Brassicaceae</taxon>
        <taxon>Brassiceae</taxon>
        <taxon>Brassica</taxon>
    </lineage>
</organism>
<sequence length="53" mass="6325">MEERKQVDASTAKYHPKYEPHKRDLDKHLPTSYDYQKKRDQEESMPGIYSPAT</sequence>
<name>A0A8X7QVS9_BRACI</name>
<evidence type="ECO:0000313" key="2">
    <source>
        <dbReference type="EMBL" id="KAG2275560.1"/>
    </source>
</evidence>
<dbReference type="Proteomes" id="UP000886595">
    <property type="component" value="Unassembled WGS sequence"/>
</dbReference>
<comment type="caution">
    <text evidence="2">The sequence shown here is derived from an EMBL/GenBank/DDBJ whole genome shotgun (WGS) entry which is preliminary data.</text>
</comment>